<dbReference type="Pfam" id="PF09685">
    <property type="entry name" value="MamF_MmsF"/>
    <property type="match status" value="1"/>
</dbReference>
<evidence type="ECO:0000256" key="4">
    <source>
        <dbReference type="ARBA" id="ARBA00023136"/>
    </source>
</evidence>
<feature type="transmembrane region" description="Helical" evidence="5">
    <location>
        <begin position="56"/>
        <end position="89"/>
    </location>
</feature>
<evidence type="ECO:0000256" key="3">
    <source>
        <dbReference type="ARBA" id="ARBA00022989"/>
    </source>
</evidence>
<dbReference type="Proteomes" id="UP001301728">
    <property type="component" value="Unassembled WGS sequence"/>
</dbReference>
<name>A0ABU5U562_9CYAN</name>
<protein>
    <submittedName>
        <fullName evidence="6">DUF4870 domain-containing protein</fullName>
    </submittedName>
</protein>
<proteinExistence type="predicted"/>
<accession>A0ABU5U562</accession>
<keyword evidence="4 5" id="KW-0472">Membrane</keyword>
<reference evidence="6 7" key="1">
    <citation type="submission" date="2023-12" db="EMBL/GenBank/DDBJ databases">
        <title>Baltic Sea Cyanobacteria.</title>
        <authorList>
            <person name="Delbaje E."/>
            <person name="Fewer D.P."/>
            <person name="Shishido T.K."/>
        </authorList>
    </citation>
    <scope>NUCLEOTIDE SEQUENCE [LARGE SCALE GENOMIC DNA]</scope>
    <source>
        <strain evidence="6 7">CCNP 1315</strain>
    </source>
</reference>
<comment type="subcellular location">
    <subcellularLocation>
        <location evidence="1">Membrane</location>
        <topology evidence="1">Multi-pass membrane protein</topology>
    </subcellularLocation>
</comment>
<keyword evidence="7" id="KW-1185">Reference proteome</keyword>
<evidence type="ECO:0000256" key="5">
    <source>
        <dbReference type="SAM" id="Phobius"/>
    </source>
</evidence>
<gene>
    <name evidence="6" type="ORF">VB854_24650</name>
</gene>
<evidence type="ECO:0000313" key="6">
    <source>
        <dbReference type="EMBL" id="MEA5522135.1"/>
    </source>
</evidence>
<comment type="caution">
    <text evidence="6">The sequence shown here is derived from an EMBL/GenBank/DDBJ whole genome shotgun (WGS) entry which is preliminary data.</text>
</comment>
<keyword evidence="2 5" id="KW-0812">Transmembrane</keyword>
<evidence type="ECO:0000313" key="7">
    <source>
        <dbReference type="Proteomes" id="UP001301728"/>
    </source>
</evidence>
<dbReference type="RefSeq" id="WP_046280500.1">
    <property type="nucleotide sequence ID" value="NZ_JAYGHT010000147.1"/>
</dbReference>
<dbReference type="EMBL" id="JAYGHT010000147">
    <property type="protein sequence ID" value="MEA5522135.1"/>
    <property type="molecule type" value="Genomic_DNA"/>
</dbReference>
<keyword evidence="3 5" id="KW-1133">Transmembrane helix</keyword>
<feature type="transmembrane region" description="Helical" evidence="5">
    <location>
        <begin position="12"/>
        <end position="36"/>
    </location>
</feature>
<organism evidence="6 7">
    <name type="scientific">Limnoraphis robusta CCNP1315</name>
    <dbReference type="NCBI Taxonomy" id="3110306"/>
    <lineage>
        <taxon>Bacteria</taxon>
        <taxon>Bacillati</taxon>
        <taxon>Cyanobacteriota</taxon>
        <taxon>Cyanophyceae</taxon>
        <taxon>Oscillatoriophycideae</taxon>
        <taxon>Oscillatoriales</taxon>
        <taxon>Sirenicapillariaceae</taxon>
        <taxon>Limnoraphis</taxon>
    </lineage>
</organism>
<evidence type="ECO:0000256" key="1">
    <source>
        <dbReference type="ARBA" id="ARBA00004141"/>
    </source>
</evidence>
<sequence length="111" mass="12510">MNAEDKRRLLCALCHGSIFFSSLLVPVGIPFGIFFASEDSVVQENAKEALNVYLNFYIALFICVILISIGIGIPLLFLLGLVSFVLPIFGIVSVIKNPSKPYHYRFIYRFF</sequence>
<evidence type="ECO:0000256" key="2">
    <source>
        <dbReference type="ARBA" id="ARBA00022692"/>
    </source>
</evidence>
<dbReference type="InterPro" id="IPR019109">
    <property type="entry name" value="MamF_MmsF"/>
</dbReference>